<evidence type="ECO:0000313" key="1">
    <source>
        <dbReference type="EMBL" id="KAF2752687.1"/>
    </source>
</evidence>
<dbReference type="EMBL" id="ML996599">
    <property type="protein sequence ID" value="KAF2752687.1"/>
    <property type="molecule type" value="Genomic_DNA"/>
</dbReference>
<accession>A0A6A6VTW5</accession>
<dbReference type="Proteomes" id="UP000799437">
    <property type="component" value="Unassembled WGS sequence"/>
</dbReference>
<reference evidence="1" key="1">
    <citation type="journal article" date="2020" name="Stud. Mycol.">
        <title>101 Dothideomycetes genomes: a test case for predicting lifestyles and emergence of pathogens.</title>
        <authorList>
            <person name="Haridas S."/>
            <person name="Albert R."/>
            <person name="Binder M."/>
            <person name="Bloem J."/>
            <person name="Labutti K."/>
            <person name="Salamov A."/>
            <person name="Andreopoulos B."/>
            <person name="Baker S."/>
            <person name="Barry K."/>
            <person name="Bills G."/>
            <person name="Bluhm B."/>
            <person name="Cannon C."/>
            <person name="Castanera R."/>
            <person name="Culley D."/>
            <person name="Daum C."/>
            <person name="Ezra D."/>
            <person name="Gonzalez J."/>
            <person name="Henrissat B."/>
            <person name="Kuo A."/>
            <person name="Liang C."/>
            <person name="Lipzen A."/>
            <person name="Lutzoni F."/>
            <person name="Magnuson J."/>
            <person name="Mondo S."/>
            <person name="Nolan M."/>
            <person name="Ohm R."/>
            <person name="Pangilinan J."/>
            <person name="Park H.-J."/>
            <person name="Ramirez L."/>
            <person name="Alfaro M."/>
            <person name="Sun H."/>
            <person name="Tritt A."/>
            <person name="Yoshinaga Y."/>
            <person name="Zwiers L.-H."/>
            <person name="Turgeon B."/>
            <person name="Goodwin S."/>
            <person name="Spatafora J."/>
            <person name="Crous P."/>
            <person name="Grigoriev I."/>
        </authorList>
    </citation>
    <scope>NUCLEOTIDE SEQUENCE</scope>
    <source>
        <strain evidence="1">CBS 121739</strain>
    </source>
</reference>
<protein>
    <submittedName>
        <fullName evidence="1">Uncharacterized protein</fullName>
    </submittedName>
</protein>
<evidence type="ECO:0000313" key="2">
    <source>
        <dbReference type="Proteomes" id="UP000799437"/>
    </source>
</evidence>
<organism evidence="1 2">
    <name type="scientific">Pseudovirgaria hyperparasitica</name>
    <dbReference type="NCBI Taxonomy" id="470096"/>
    <lineage>
        <taxon>Eukaryota</taxon>
        <taxon>Fungi</taxon>
        <taxon>Dikarya</taxon>
        <taxon>Ascomycota</taxon>
        <taxon>Pezizomycotina</taxon>
        <taxon>Dothideomycetes</taxon>
        <taxon>Dothideomycetes incertae sedis</taxon>
        <taxon>Acrospermales</taxon>
        <taxon>Acrospermaceae</taxon>
        <taxon>Pseudovirgaria</taxon>
    </lineage>
</organism>
<dbReference type="RefSeq" id="XP_033595138.1">
    <property type="nucleotide sequence ID" value="XM_033744984.1"/>
</dbReference>
<keyword evidence="2" id="KW-1185">Reference proteome</keyword>
<proteinExistence type="predicted"/>
<dbReference type="GeneID" id="54486038"/>
<gene>
    <name evidence="1" type="ORF">EJ05DRAFT_481054</name>
</gene>
<sequence length="70" mass="7669">MLFDSSLGNPSPTTVIRLHQAAQQAAQAQQTAQQAQQQAGLNISSIIMTDRRPRNPIDCAKHAIPVAFEW</sequence>
<dbReference type="AlphaFoldDB" id="A0A6A6VTW5"/>
<name>A0A6A6VTW5_9PEZI</name>